<dbReference type="PROSITE" id="PS50949">
    <property type="entry name" value="HTH_GNTR"/>
    <property type="match status" value="1"/>
</dbReference>
<name>A0A2S8S5A7_9RHOB</name>
<dbReference type="RefSeq" id="WP_105515463.1">
    <property type="nucleotide sequence ID" value="NZ_PVEP01000006.1"/>
</dbReference>
<dbReference type="InterPro" id="IPR000524">
    <property type="entry name" value="Tscrpt_reg_HTH_GntR"/>
</dbReference>
<gene>
    <name evidence="5" type="ORF">LX70_02886</name>
</gene>
<dbReference type="GO" id="GO:0003700">
    <property type="term" value="F:DNA-binding transcription factor activity"/>
    <property type="evidence" value="ECO:0007669"/>
    <property type="project" value="InterPro"/>
</dbReference>
<dbReference type="GO" id="GO:0003677">
    <property type="term" value="F:DNA binding"/>
    <property type="evidence" value="ECO:0007669"/>
    <property type="project" value="UniProtKB-KW"/>
</dbReference>
<evidence type="ECO:0000259" key="4">
    <source>
        <dbReference type="PROSITE" id="PS50949"/>
    </source>
</evidence>
<dbReference type="Gene3D" id="1.10.10.10">
    <property type="entry name" value="Winged helix-like DNA-binding domain superfamily/Winged helix DNA-binding domain"/>
    <property type="match status" value="1"/>
</dbReference>
<keyword evidence="6" id="KW-1185">Reference proteome</keyword>
<sequence length="236" mass="25578">MSPRTGIAKSELVAQTLEREIREGRVGHGDLLESEVGLMRRFSVSRNTVRKGLEILSRQGLITTRTGIGSFVTYDGTTIDSNLGWTVALSHGGGEVTTRLLRLDRGGSGRADRALGTAADYLHVDRLRFCTATKTGISLERSRLPWREGYGDVIGAGLAEGSLNRSLADLGLFAAKGQETVSVIPALPESDATIMERPFGAPMLRLERVTRCADGSVLEYVDSILDPARFGLRIDF</sequence>
<dbReference type="AlphaFoldDB" id="A0A2S8S5A7"/>
<organism evidence="5 6">
    <name type="scientific">Albidovulum denitrificans</name>
    <dbReference type="NCBI Taxonomy" id="404881"/>
    <lineage>
        <taxon>Bacteria</taxon>
        <taxon>Pseudomonadati</taxon>
        <taxon>Pseudomonadota</taxon>
        <taxon>Alphaproteobacteria</taxon>
        <taxon>Rhodobacterales</taxon>
        <taxon>Paracoccaceae</taxon>
        <taxon>Albidovulum</taxon>
    </lineage>
</organism>
<dbReference type="OrthoDB" id="9800645at2"/>
<dbReference type="Pfam" id="PF07702">
    <property type="entry name" value="UTRA"/>
    <property type="match status" value="1"/>
</dbReference>
<accession>A0A2S8S5A7</accession>
<dbReference type="Pfam" id="PF00392">
    <property type="entry name" value="GntR"/>
    <property type="match status" value="1"/>
</dbReference>
<dbReference type="Gene3D" id="3.40.1410.10">
    <property type="entry name" value="Chorismate lyase-like"/>
    <property type="match status" value="1"/>
</dbReference>
<proteinExistence type="predicted"/>
<dbReference type="InterPro" id="IPR036388">
    <property type="entry name" value="WH-like_DNA-bd_sf"/>
</dbReference>
<dbReference type="PANTHER" id="PTHR44846">
    <property type="entry name" value="MANNOSYL-D-GLYCERATE TRANSPORT/METABOLISM SYSTEM REPRESSOR MNGR-RELATED"/>
    <property type="match status" value="1"/>
</dbReference>
<dbReference type="InterPro" id="IPR028978">
    <property type="entry name" value="Chorismate_lyase_/UTRA_dom_sf"/>
</dbReference>
<dbReference type="CDD" id="cd07377">
    <property type="entry name" value="WHTH_GntR"/>
    <property type="match status" value="1"/>
</dbReference>
<comment type="caution">
    <text evidence="5">The sequence shown here is derived from an EMBL/GenBank/DDBJ whole genome shotgun (WGS) entry which is preliminary data.</text>
</comment>
<dbReference type="InterPro" id="IPR036390">
    <property type="entry name" value="WH_DNA-bd_sf"/>
</dbReference>
<keyword evidence="3" id="KW-0804">Transcription</keyword>
<evidence type="ECO:0000256" key="3">
    <source>
        <dbReference type="ARBA" id="ARBA00023163"/>
    </source>
</evidence>
<dbReference type="Proteomes" id="UP000238338">
    <property type="component" value="Unassembled WGS sequence"/>
</dbReference>
<keyword evidence="2" id="KW-0238">DNA-binding</keyword>
<dbReference type="SMART" id="SM00345">
    <property type="entry name" value="HTH_GNTR"/>
    <property type="match status" value="1"/>
</dbReference>
<keyword evidence="1" id="KW-0805">Transcription regulation</keyword>
<dbReference type="SUPFAM" id="SSF64288">
    <property type="entry name" value="Chorismate lyase-like"/>
    <property type="match status" value="1"/>
</dbReference>
<dbReference type="GO" id="GO:0045892">
    <property type="term" value="P:negative regulation of DNA-templated transcription"/>
    <property type="evidence" value="ECO:0007669"/>
    <property type="project" value="TreeGrafter"/>
</dbReference>
<dbReference type="EMBL" id="PVEP01000006">
    <property type="protein sequence ID" value="PQV56001.1"/>
    <property type="molecule type" value="Genomic_DNA"/>
</dbReference>
<feature type="domain" description="HTH gntR-type" evidence="4">
    <location>
        <begin position="7"/>
        <end position="75"/>
    </location>
</feature>
<evidence type="ECO:0000256" key="2">
    <source>
        <dbReference type="ARBA" id="ARBA00023125"/>
    </source>
</evidence>
<dbReference type="InterPro" id="IPR050679">
    <property type="entry name" value="Bact_HTH_transcr_reg"/>
</dbReference>
<evidence type="ECO:0000313" key="5">
    <source>
        <dbReference type="EMBL" id="PQV56001.1"/>
    </source>
</evidence>
<evidence type="ECO:0000256" key="1">
    <source>
        <dbReference type="ARBA" id="ARBA00023015"/>
    </source>
</evidence>
<dbReference type="PRINTS" id="PR00035">
    <property type="entry name" value="HTHGNTR"/>
</dbReference>
<protein>
    <submittedName>
        <fullName evidence="5">GntR family transcriptional regulator</fullName>
    </submittedName>
</protein>
<dbReference type="PANTHER" id="PTHR44846:SF17">
    <property type="entry name" value="GNTR-FAMILY TRANSCRIPTIONAL REGULATOR"/>
    <property type="match status" value="1"/>
</dbReference>
<dbReference type="InterPro" id="IPR011663">
    <property type="entry name" value="UTRA"/>
</dbReference>
<evidence type="ECO:0000313" key="6">
    <source>
        <dbReference type="Proteomes" id="UP000238338"/>
    </source>
</evidence>
<dbReference type="SMART" id="SM00866">
    <property type="entry name" value="UTRA"/>
    <property type="match status" value="1"/>
</dbReference>
<dbReference type="SUPFAM" id="SSF46785">
    <property type="entry name" value="Winged helix' DNA-binding domain"/>
    <property type="match status" value="1"/>
</dbReference>
<reference evidence="5 6" key="1">
    <citation type="submission" date="2018-02" db="EMBL/GenBank/DDBJ databases">
        <title>Genomic Encyclopedia of Archaeal and Bacterial Type Strains, Phase II (KMG-II): from individual species to whole genera.</title>
        <authorList>
            <person name="Goeker M."/>
        </authorList>
    </citation>
    <scope>NUCLEOTIDE SEQUENCE [LARGE SCALE GENOMIC DNA]</scope>
    <source>
        <strain evidence="5 6">DSM 18921</strain>
    </source>
</reference>